<name>A0A6A5YEY3_9PLEO</name>
<dbReference type="Gene3D" id="2.120.10.30">
    <property type="entry name" value="TolB, C-terminal domain"/>
    <property type="match status" value="1"/>
</dbReference>
<accession>A0A6A5YEY3</accession>
<dbReference type="PANTHER" id="PTHR11799">
    <property type="entry name" value="PARAOXONASE"/>
    <property type="match status" value="1"/>
</dbReference>
<proteinExistence type="predicted"/>
<keyword evidence="1" id="KW-0812">Transmembrane</keyword>
<evidence type="ECO:0000256" key="1">
    <source>
        <dbReference type="SAM" id="Phobius"/>
    </source>
</evidence>
<dbReference type="OrthoDB" id="5307922at2759"/>
<evidence type="ECO:0000313" key="3">
    <source>
        <dbReference type="Proteomes" id="UP000799770"/>
    </source>
</evidence>
<dbReference type="InterPro" id="IPR011042">
    <property type="entry name" value="6-blade_b-propeller_TolB-like"/>
</dbReference>
<dbReference type="Proteomes" id="UP000799770">
    <property type="component" value="Unassembled WGS sequence"/>
</dbReference>
<evidence type="ECO:0008006" key="4">
    <source>
        <dbReference type="Google" id="ProtNLM"/>
    </source>
</evidence>
<keyword evidence="3" id="KW-1185">Reference proteome</keyword>
<dbReference type="InterPro" id="IPR051288">
    <property type="entry name" value="Serum_paraoxonase/arylesterase"/>
</dbReference>
<reference evidence="2" key="1">
    <citation type="journal article" date="2020" name="Stud. Mycol.">
        <title>101 Dothideomycetes genomes: a test case for predicting lifestyles and emergence of pathogens.</title>
        <authorList>
            <person name="Haridas S."/>
            <person name="Albert R."/>
            <person name="Binder M."/>
            <person name="Bloem J."/>
            <person name="Labutti K."/>
            <person name="Salamov A."/>
            <person name="Andreopoulos B."/>
            <person name="Baker S."/>
            <person name="Barry K."/>
            <person name="Bills G."/>
            <person name="Bluhm B."/>
            <person name="Cannon C."/>
            <person name="Castanera R."/>
            <person name="Culley D."/>
            <person name="Daum C."/>
            <person name="Ezra D."/>
            <person name="Gonzalez J."/>
            <person name="Henrissat B."/>
            <person name="Kuo A."/>
            <person name="Liang C."/>
            <person name="Lipzen A."/>
            <person name="Lutzoni F."/>
            <person name="Magnuson J."/>
            <person name="Mondo S."/>
            <person name="Nolan M."/>
            <person name="Ohm R."/>
            <person name="Pangilinan J."/>
            <person name="Park H.-J."/>
            <person name="Ramirez L."/>
            <person name="Alfaro M."/>
            <person name="Sun H."/>
            <person name="Tritt A."/>
            <person name="Yoshinaga Y."/>
            <person name="Zwiers L.-H."/>
            <person name="Turgeon B."/>
            <person name="Goodwin S."/>
            <person name="Spatafora J."/>
            <person name="Crous P."/>
            <person name="Grigoriev I."/>
        </authorList>
    </citation>
    <scope>NUCLEOTIDE SEQUENCE</scope>
    <source>
        <strain evidence="2">CBS 627.86</strain>
    </source>
</reference>
<keyword evidence="1" id="KW-0472">Membrane</keyword>
<evidence type="ECO:0000313" key="2">
    <source>
        <dbReference type="EMBL" id="KAF2105625.1"/>
    </source>
</evidence>
<feature type="transmembrane region" description="Helical" evidence="1">
    <location>
        <begin position="62"/>
        <end position="81"/>
    </location>
</feature>
<organism evidence="2 3">
    <name type="scientific">Lophiotrema nucula</name>
    <dbReference type="NCBI Taxonomy" id="690887"/>
    <lineage>
        <taxon>Eukaryota</taxon>
        <taxon>Fungi</taxon>
        <taxon>Dikarya</taxon>
        <taxon>Ascomycota</taxon>
        <taxon>Pezizomycotina</taxon>
        <taxon>Dothideomycetes</taxon>
        <taxon>Pleosporomycetidae</taxon>
        <taxon>Pleosporales</taxon>
        <taxon>Lophiotremataceae</taxon>
        <taxon>Lophiotrema</taxon>
    </lineage>
</organism>
<dbReference type="SUPFAM" id="SSF63829">
    <property type="entry name" value="Calcium-dependent phosphotriesterase"/>
    <property type="match status" value="1"/>
</dbReference>
<keyword evidence="1" id="KW-1133">Transmembrane helix</keyword>
<sequence>MNTSIRVFHVSSLMPGSKRHVSPSRKTATRRDARTSLSTLPLPFALTCGGSRGLTRSTKMFSIWRSALGAVALAILYQWWFSDNLFAVLKPSVSGVAEPIEKFPYECRTLKHKHLEACGDLWLDDKKRILYAACAGLEAREQWNPSLSRLNVSGRRAGGSTFMAMYIDQPKKDGLFKMHKIQPGGYGMGPGDGHLDLSGFDAQEIDDSIVRFWFLNQRPPYDTKGKLLSAVRHGANTTIDVYELKRGERKMSHIVTGHSPTFVSPNKIAIMGFNNFAIGNDRSAKTGLLRKFDAFRNSGSILYHDDWSDRYIKTGKVGRVPGMMVRGNDERVYVPSQVDGTIRIFELTPQNTFEQTGSIEVGMPIASLTIDSEGVLWAVGRSKYDPTGRSSSNAIFKIEQDEEKLPIKYTATKVLEDRDREVLQAASVARHDQKTKRIMIAGTYAPGITVCEPRT</sequence>
<gene>
    <name evidence="2" type="ORF">BDV96DRAFT_359311</name>
</gene>
<dbReference type="AlphaFoldDB" id="A0A6A5YEY3"/>
<dbReference type="PANTHER" id="PTHR11799:SF20">
    <property type="entry name" value="SMP-30_GLUCONOLACTONASE_LRE-LIKE REGION DOMAIN-CONTAINING PROTEIN"/>
    <property type="match status" value="1"/>
</dbReference>
<protein>
    <recommendedName>
        <fullName evidence="4">Serum paraoxonase/arylesteras-like protein</fullName>
    </recommendedName>
</protein>
<dbReference type="EMBL" id="ML977376">
    <property type="protein sequence ID" value="KAF2105625.1"/>
    <property type="molecule type" value="Genomic_DNA"/>
</dbReference>